<evidence type="ECO:0000256" key="2">
    <source>
        <dbReference type="SAM" id="Phobius"/>
    </source>
</evidence>
<comment type="caution">
    <text evidence="3">The sequence shown here is derived from an EMBL/GenBank/DDBJ whole genome shotgun (WGS) entry which is preliminary data.</text>
</comment>
<organism evidence="3 4">
    <name type="scientific">Elysia marginata</name>
    <dbReference type="NCBI Taxonomy" id="1093978"/>
    <lineage>
        <taxon>Eukaryota</taxon>
        <taxon>Metazoa</taxon>
        <taxon>Spiralia</taxon>
        <taxon>Lophotrochozoa</taxon>
        <taxon>Mollusca</taxon>
        <taxon>Gastropoda</taxon>
        <taxon>Heterobranchia</taxon>
        <taxon>Euthyneura</taxon>
        <taxon>Panpulmonata</taxon>
        <taxon>Sacoglossa</taxon>
        <taxon>Placobranchoidea</taxon>
        <taxon>Plakobranchidae</taxon>
        <taxon>Elysia</taxon>
    </lineage>
</organism>
<evidence type="ECO:0000313" key="4">
    <source>
        <dbReference type="Proteomes" id="UP000762676"/>
    </source>
</evidence>
<keyword evidence="2" id="KW-0812">Transmembrane</keyword>
<gene>
    <name evidence="3" type="ORF">ElyMa_000398600</name>
</gene>
<proteinExistence type="predicted"/>
<sequence>MRYEPAQEDDAHIEGNPRWLMGLQGVASIVVCLACAVCSQTRHETRQPDGVGGLARGHGVTRSHSCGYAV</sequence>
<dbReference type="AlphaFoldDB" id="A0AAV4FJJ1"/>
<reference evidence="3 4" key="1">
    <citation type="journal article" date="2021" name="Elife">
        <title>Chloroplast acquisition without the gene transfer in kleptoplastic sea slugs, Plakobranchus ocellatus.</title>
        <authorList>
            <person name="Maeda T."/>
            <person name="Takahashi S."/>
            <person name="Yoshida T."/>
            <person name="Shimamura S."/>
            <person name="Takaki Y."/>
            <person name="Nagai Y."/>
            <person name="Toyoda A."/>
            <person name="Suzuki Y."/>
            <person name="Arimoto A."/>
            <person name="Ishii H."/>
            <person name="Satoh N."/>
            <person name="Nishiyama T."/>
            <person name="Hasebe M."/>
            <person name="Maruyama T."/>
            <person name="Minagawa J."/>
            <person name="Obokata J."/>
            <person name="Shigenobu S."/>
        </authorList>
    </citation>
    <scope>NUCLEOTIDE SEQUENCE [LARGE SCALE GENOMIC DNA]</scope>
</reference>
<evidence type="ECO:0000256" key="1">
    <source>
        <dbReference type="SAM" id="MobiDB-lite"/>
    </source>
</evidence>
<dbReference type="EMBL" id="BMAT01000786">
    <property type="protein sequence ID" value="GFR73186.1"/>
    <property type="molecule type" value="Genomic_DNA"/>
</dbReference>
<dbReference type="Proteomes" id="UP000762676">
    <property type="component" value="Unassembled WGS sequence"/>
</dbReference>
<evidence type="ECO:0000313" key="3">
    <source>
        <dbReference type="EMBL" id="GFR73186.1"/>
    </source>
</evidence>
<keyword evidence="4" id="KW-1185">Reference proteome</keyword>
<protein>
    <submittedName>
        <fullName evidence="3">Uncharacterized protein</fullName>
    </submittedName>
</protein>
<feature type="region of interest" description="Disordered" evidence="1">
    <location>
        <begin position="44"/>
        <end position="70"/>
    </location>
</feature>
<feature type="transmembrane region" description="Helical" evidence="2">
    <location>
        <begin position="20"/>
        <end position="38"/>
    </location>
</feature>
<accession>A0AAV4FJJ1</accession>
<keyword evidence="2" id="KW-0472">Membrane</keyword>
<name>A0AAV4FJJ1_9GAST</name>
<keyword evidence="2" id="KW-1133">Transmembrane helix</keyword>